<dbReference type="SMART" id="SM00184">
    <property type="entry name" value="RING"/>
    <property type="match status" value="1"/>
</dbReference>
<keyword evidence="5" id="KW-0732">Signal</keyword>
<dbReference type="AlphaFoldDB" id="A0A6F9DRQ4"/>
<name>A0A6F9DRQ4_9ASCI</name>
<keyword evidence="1" id="KW-0479">Metal-binding</keyword>
<feature type="signal peptide" evidence="5">
    <location>
        <begin position="1"/>
        <end position="27"/>
    </location>
</feature>
<dbReference type="InterPro" id="IPR001841">
    <property type="entry name" value="Znf_RING"/>
</dbReference>
<sequence length="388" mass="44047">MRLNELLFVYNILVLVLPLANIAFCAKDDTVSSRAFITVSIKDKKERKTCLYTSSPFLKSGILPLMVQGEFTSIGSKQNVNGYLHLLQSDDIEKCSNYQHQAWIGVLMADSHETDNRGNRFSYDSMDKQRSKSLLDQVKDFMLVGASALIIITRNLHLGKELEVPQVFTKPVLIIRGMENMTKILQLFSMQLTNLHVKIQHNISFYSVVGSIGTLTLWSACGRSTAGAYHEWQGTVCMGSDGILSQSKPANTAVVLVSALILTIFLRIGWIVFHADLPFYTYHEVSLQEMTERTVKNMQVQIFRLRARKKRIGNLFGGTSNPDLKQKTERCAVCLDNYYSLQRLRVLPCGHRFHINCVDPWLLTRRTCPLCKYDILGEELKSVNNIRT</sequence>
<accession>A0A6F9DRQ4</accession>
<reference evidence="7" key="1">
    <citation type="submission" date="2020-04" db="EMBL/GenBank/DDBJ databases">
        <authorList>
            <person name="Neveu A P."/>
        </authorList>
    </citation>
    <scope>NUCLEOTIDE SEQUENCE</scope>
    <source>
        <tissue evidence="7">Whole embryo</tissue>
    </source>
</reference>
<evidence type="ECO:0000256" key="1">
    <source>
        <dbReference type="ARBA" id="ARBA00022723"/>
    </source>
</evidence>
<dbReference type="Pfam" id="PF13639">
    <property type="entry name" value="zf-RING_2"/>
    <property type="match status" value="1"/>
</dbReference>
<evidence type="ECO:0000313" key="7">
    <source>
        <dbReference type="EMBL" id="CAB3265646.1"/>
    </source>
</evidence>
<dbReference type="CDD" id="cd16670">
    <property type="entry name" value="RING-H2_RNF215"/>
    <property type="match status" value="1"/>
</dbReference>
<protein>
    <submittedName>
        <fullName evidence="7">RING finger protein 215-like</fullName>
    </submittedName>
</protein>
<dbReference type="PANTHER" id="PTHR16200">
    <property type="entry name" value="RING ZINC FINGER"/>
    <property type="match status" value="1"/>
</dbReference>
<proteinExistence type="evidence at transcript level"/>
<evidence type="ECO:0000259" key="6">
    <source>
        <dbReference type="PROSITE" id="PS50089"/>
    </source>
</evidence>
<dbReference type="SUPFAM" id="SSF57850">
    <property type="entry name" value="RING/U-box"/>
    <property type="match status" value="1"/>
</dbReference>
<evidence type="ECO:0000256" key="2">
    <source>
        <dbReference type="ARBA" id="ARBA00022771"/>
    </source>
</evidence>
<dbReference type="GO" id="GO:0008270">
    <property type="term" value="F:zinc ion binding"/>
    <property type="evidence" value="ECO:0007669"/>
    <property type="project" value="UniProtKB-KW"/>
</dbReference>
<keyword evidence="2 4" id="KW-0863">Zinc-finger</keyword>
<feature type="chain" id="PRO_5026035635" evidence="5">
    <location>
        <begin position="28"/>
        <end position="388"/>
    </location>
</feature>
<dbReference type="InterPro" id="IPR051073">
    <property type="entry name" value="ZNRF3_Arkadia_E3_ligases"/>
</dbReference>
<evidence type="ECO:0000256" key="5">
    <source>
        <dbReference type="SAM" id="SignalP"/>
    </source>
</evidence>
<gene>
    <name evidence="7" type="primary">Rnf215</name>
</gene>
<dbReference type="Gene3D" id="3.30.40.10">
    <property type="entry name" value="Zinc/RING finger domain, C3HC4 (zinc finger)"/>
    <property type="match status" value="1"/>
</dbReference>
<feature type="domain" description="RING-type" evidence="6">
    <location>
        <begin position="331"/>
        <end position="372"/>
    </location>
</feature>
<evidence type="ECO:0000256" key="4">
    <source>
        <dbReference type="PROSITE-ProRule" id="PRU00175"/>
    </source>
</evidence>
<keyword evidence="3" id="KW-0862">Zinc</keyword>
<organism evidence="7">
    <name type="scientific">Phallusia mammillata</name>
    <dbReference type="NCBI Taxonomy" id="59560"/>
    <lineage>
        <taxon>Eukaryota</taxon>
        <taxon>Metazoa</taxon>
        <taxon>Chordata</taxon>
        <taxon>Tunicata</taxon>
        <taxon>Ascidiacea</taxon>
        <taxon>Phlebobranchia</taxon>
        <taxon>Ascidiidae</taxon>
        <taxon>Phallusia</taxon>
    </lineage>
</organism>
<dbReference type="Gene3D" id="3.50.30.30">
    <property type="match status" value="1"/>
</dbReference>
<dbReference type="PROSITE" id="PS50089">
    <property type="entry name" value="ZF_RING_2"/>
    <property type="match status" value="1"/>
</dbReference>
<evidence type="ECO:0000256" key="3">
    <source>
        <dbReference type="ARBA" id="ARBA00022833"/>
    </source>
</evidence>
<dbReference type="EMBL" id="LR789784">
    <property type="protein sequence ID" value="CAB3265646.1"/>
    <property type="molecule type" value="mRNA"/>
</dbReference>
<dbReference type="InterPro" id="IPR013083">
    <property type="entry name" value="Znf_RING/FYVE/PHD"/>
</dbReference>